<evidence type="ECO:0000256" key="7">
    <source>
        <dbReference type="ARBA" id="ARBA00022833"/>
    </source>
</evidence>
<dbReference type="SUPFAM" id="SSF55486">
    <property type="entry name" value="Metalloproteases ('zincins'), catalytic domain"/>
    <property type="match status" value="1"/>
</dbReference>
<dbReference type="AlphaFoldDB" id="A0A1F7GHX4"/>
<evidence type="ECO:0000313" key="8">
    <source>
        <dbReference type="EMBL" id="OGK18505.1"/>
    </source>
</evidence>
<evidence type="ECO:0000313" key="9">
    <source>
        <dbReference type="Proteomes" id="UP000177026"/>
    </source>
</evidence>
<dbReference type="Pfam" id="PF02130">
    <property type="entry name" value="YbeY"/>
    <property type="match status" value="1"/>
</dbReference>
<comment type="similarity">
    <text evidence="2">Belongs to the endoribonuclease YbeY family.</text>
</comment>
<dbReference type="EMBL" id="MFZI01000069">
    <property type="protein sequence ID" value="OGK18505.1"/>
    <property type="molecule type" value="Genomic_DNA"/>
</dbReference>
<protein>
    <recommendedName>
        <fullName evidence="10">rRNA maturation RNase YbeY</fullName>
    </recommendedName>
</protein>
<keyword evidence="4" id="KW-0479">Metal-binding</keyword>
<sequence>MLNIISSSRYKIDRASIHEQVEKIFSNYPITPQSVLNIVFVGKKKMNQYSRKYKGEDVALPVLSFSYLNQKETDSVKAGSEKTESVNVAEEEKVIGEVIICYPQAVLLAAERDKKVDYIITSLVKHGIENVLKS</sequence>
<keyword evidence="5" id="KW-0255">Endonuclease</keyword>
<evidence type="ECO:0000256" key="4">
    <source>
        <dbReference type="ARBA" id="ARBA00022723"/>
    </source>
</evidence>
<accession>A0A1F7GHX4</accession>
<reference evidence="8 9" key="1">
    <citation type="journal article" date="2016" name="Nat. Commun.">
        <title>Thousands of microbial genomes shed light on interconnected biogeochemical processes in an aquifer system.</title>
        <authorList>
            <person name="Anantharaman K."/>
            <person name="Brown C.T."/>
            <person name="Hug L.A."/>
            <person name="Sharon I."/>
            <person name="Castelle C.J."/>
            <person name="Probst A.J."/>
            <person name="Thomas B.C."/>
            <person name="Singh A."/>
            <person name="Wilkins M.J."/>
            <person name="Karaoz U."/>
            <person name="Brodie E.L."/>
            <person name="Williams K.H."/>
            <person name="Hubbard S.S."/>
            <person name="Banfield J.F."/>
        </authorList>
    </citation>
    <scope>NUCLEOTIDE SEQUENCE [LARGE SCALE GENOMIC DNA]</scope>
</reference>
<keyword evidence="7" id="KW-0862">Zinc</keyword>
<evidence type="ECO:0000256" key="6">
    <source>
        <dbReference type="ARBA" id="ARBA00022801"/>
    </source>
</evidence>
<gene>
    <name evidence="8" type="ORF">A2866_00835</name>
</gene>
<dbReference type="InterPro" id="IPR002036">
    <property type="entry name" value="YbeY"/>
</dbReference>
<dbReference type="NCBIfam" id="TIGR00043">
    <property type="entry name" value="rRNA maturation RNase YbeY"/>
    <property type="match status" value="1"/>
</dbReference>
<evidence type="ECO:0000256" key="5">
    <source>
        <dbReference type="ARBA" id="ARBA00022759"/>
    </source>
</evidence>
<dbReference type="GO" id="GO:0004519">
    <property type="term" value="F:endonuclease activity"/>
    <property type="evidence" value="ECO:0007669"/>
    <property type="project" value="UniProtKB-KW"/>
</dbReference>
<evidence type="ECO:0000256" key="1">
    <source>
        <dbReference type="ARBA" id="ARBA00001947"/>
    </source>
</evidence>
<comment type="caution">
    <text evidence="8">The sequence shown here is derived from an EMBL/GenBank/DDBJ whole genome shotgun (WGS) entry which is preliminary data.</text>
</comment>
<dbReference type="GO" id="GO:0046872">
    <property type="term" value="F:metal ion binding"/>
    <property type="evidence" value="ECO:0007669"/>
    <property type="project" value="UniProtKB-KW"/>
</dbReference>
<dbReference type="Proteomes" id="UP000177026">
    <property type="component" value="Unassembled WGS sequence"/>
</dbReference>
<dbReference type="GO" id="GO:0004222">
    <property type="term" value="F:metalloendopeptidase activity"/>
    <property type="evidence" value="ECO:0007669"/>
    <property type="project" value="InterPro"/>
</dbReference>
<dbReference type="InterPro" id="IPR023091">
    <property type="entry name" value="MetalPrtase_cat_dom_sf_prd"/>
</dbReference>
<evidence type="ECO:0008006" key="10">
    <source>
        <dbReference type="Google" id="ProtNLM"/>
    </source>
</evidence>
<comment type="cofactor">
    <cofactor evidence="1">
        <name>Zn(2+)</name>
        <dbReference type="ChEBI" id="CHEBI:29105"/>
    </cofactor>
</comment>
<evidence type="ECO:0000256" key="2">
    <source>
        <dbReference type="ARBA" id="ARBA00010875"/>
    </source>
</evidence>
<name>A0A1F7GHX4_9BACT</name>
<dbReference type="GO" id="GO:0006364">
    <property type="term" value="P:rRNA processing"/>
    <property type="evidence" value="ECO:0007669"/>
    <property type="project" value="InterPro"/>
</dbReference>
<keyword evidence="6" id="KW-0378">Hydrolase</keyword>
<dbReference type="Gene3D" id="3.40.390.30">
    <property type="entry name" value="Metalloproteases ('zincins'), catalytic domain"/>
    <property type="match status" value="1"/>
</dbReference>
<keyword evidence="3" id="KW-0540">Nuclease</keyword>
<proteinExistence type="inferred from homology"/>
<evidence type="ECO:0000256" key="3">
    <source>
        <dbReference type="ARBA" id="ARBA00022722"/>
    </source>
</evidence>
<organism evidence="8 9">
    <name type="scientific">Candidatus Roizmanbacteria bacterium RIFCSPHIGHO2_01_FULL_39_8</name>
    <dbReference type="NCBI Taxonomy" id="1802033"/>
    <lineage>
        <taxon>Bacteria</taxon>
        <taxon>Candidatus Roizmaniibacteriota</taxon>
    </lineage>
</organism>